<accession>A0ABN6T1Y9</accession>
<evidence type="ECO:0000313" key="3">
    <source>
        <dbReference type="EMBL" id="BDT05228.1"/>
    </source>
</evidence>
<comment type="similarity">
    <text evidence="1">Belongs to the UPF0696 family.</text>
</comment>
<dbReference type="InterPro" id="IPR015034">
    <property type="entry name" value="Bles03"/>
</dbReference>
<feature type="region of interest" description="Disordered" evidence="2">
    <location>
        <begin position="174"/>
        <end position="193"/>
    </location>
</feature>
<organism evidence="3 4">
    <name type="scientific">Spiroplasma ixodetis</name>
    <dbReference type="NCBI Taxonomy" id="2141"/>
    <lineage>
        <taxon>Bacteria</taxon>
        <taxon>Bacillati</taxon>
        <taxon>Mycoplasmatota</taxon>
        <taxon>Mollicutes</taxon>
        <taxon>Entomoplasmatales</taxon>
        <taxon>Spiroplasmataceae</taxon>
        <taxon>Spiroplasma</taxon>
    </lineage>
</organism>
<dbReference type="Gene3D" id="3.30.760.10">
    <property type="entry name" value="RNA Cap, Translation Initiation Factor Eif4e"/>
    <property type="match status" value="1"/>
</dbReference>
<dbReference type="PANTHER" id="PTHR31977">
    <property type="entry name" value="UPF0696 PROTEIN C11ORF68"/>
    <property type="match status" value="1"/>
</dbReference>
<dbReference type="SUPFAM" id="SSF55418">
    <property type="entry name" value="eIF4e-like"/>
    <property type="match status" value="1"/>
</dbReference>
<name>A0ABN6T1Y9_9MOLU</name>
<keyword evidence="3" id="KW-0614">Plasmid</keyword>
<gene>
    <name evidence="3" type="ORF">SHM_28740</name>
</gene>
<proteinExistence type="inferred from homology"/>
<protein>
    <recommendedName>
        <fullName evidence="5">DUF1917 domain-containing protein</fullName>
    </recommendedName>
</protein>
<evidence type="ECO:0000256" key="1">
    <source>
        <dbReference type="ARBA" id="ARBA00010568"/>
    </source>
</evidence>
<dbReference type="Proteomes" id="UP001163387">
    <property type="component" value="Plasmid pSHM_2"/>
</dbReference>
<reference evidence="3 4" key="1">
    <citation type="journal article" date="2022" name="Front. Microbiol.">
        <title>Male-killing mechanisms vary between Spiroplasma species.</title>
        <authorList>
            <person name="Arai H."/>
            <person name="Inoue M."/>
            <person name="Kageyama D."/>
        </authorList>
    </citation>
    <scope>NUCLEOTIDE SEQUENCE [LARGE SCALE GENOMIC DNA]</scope>
    <source>
        <strain evidence="4">sHm</strain>
        <plasmid evidence="3 4">pSHM_2</plasmid>
    </source>
</reference>
<keyword evidence="4" id="KW-1185">Reference proteome</keyword>
<geneLocation type="plasmid" evidence="3 4">
    <name>pSHM_2</name>
</geneLocation>
<dbReference type="EMBL" id="AP026935">
    <property type="protein sequence ID" value="BDT05228.1"/>
    <property type="molecule type" value="Genomic_DNA"/>
</dbReference>
<evidence type="ECO:0000256" key="2">
    <source>
        <dbReference type="SAM" id="MobiDB-lite"/>
    </source>
</evidence>
<dbReference type="RefSeq" id="WP_281749764.1">
    <property type="nucleotide sequence ID" value="NZ_AP026935.1"/>
</dbReference>
<dbReference type="PANTHER" id="PTHR31977:SF1">
    <property type="entry name" value="UPF0696 PROTEIN C11ORF68"/>
    <property type="match status" value="1"/>
</dbReference>
<dbReference type="InterPro" id="IPR023398">
    <property type="entry name" value="TIF_eIF4e-like"/>
</dbReference>
<evidence type="ECO:0008006" key="5">
    <source>
        <dbReference type="Google" id="ProtNLM"/>
    </source>
</evidence>
<sequence>MKNIYEYDINKNEIINDSKLLPTDTESQNYDWLWANNNKYENIEINSKKIGKWMLFPNDKEVNNIWNKIKKNIENGKLWHSKVSTNNKNKSNNYAIMIYTKDYTDINDVVNVLQILKDEAIIKQSQIIRYKTDEQTRMGIYSGGKQKPWIYSSDTIKNMLLEKNWRVNKQKINSTYLQNQPSTSGYKPSSPKM</sequence>
<dbReference type="Pfam" id="PF08939">
    <property type="entry name" value="Bles03"/>
    <property type="match status" value="1"/>
</dbReference>
<evidence type="ECO:0000313" key="4">
    <source>
        <dbReference type="Proteomes" id="UP001163387"/>
    </source>
</evidence>